<accession>A0ABD6EG37</accession>
<reference evidence="2 3" key="1">
    <citation type="submission" date="2024-08" db="EMBL/GenBank/DDBJ databases">
        <title>Gnathostoma spinigerum genome.</title>
        <authorList>
            <person name="Gonzalez-Bertolin B."/>
            <person name="Monzon S."/>
            <person name="Zaballos A."/>
            <person name="Jimenez P."/>
            <person name="Dekumyoy P."/>
            <person name="Varona S."/>
            <person name="Cuesta I."/>
            <person name="Sumanam S."/>
            <person name="Adisakwattana P."/>
            <person name="Gasser R.B."/>
            <person name="Hernandez-Gonzalez A."/>
            <person name="Young N.D."/>
            <person name="Perteguer M.J."/>
        </authorList>
    </citation>
    <scope>NUCLEOTIDE SEQUENCE [LARGE SCALE GENOMIC DNA]</scope>
    <source>
        <strain evidence="2">AL3</strain>
        <tissue evidence="2">Liver</tissue>
    </source>
</reference>
<protein>
    <submittedName>
        <fullName evidence="2">Uncharacterized protein</fullName>
    </submittedName>
</protein>
<feature type="compositionally biased region" description="Basic and acidic residues" evidence="1">
    <location>
        <begin position="24"/>
        <end position="43"/>
    </location>
</feature>
<feature type="region of interest" description="Disordered" evidence="1">
    <location>
        <begin position="1"/>
        <end position="54"/>
    </location>
</feature>
<proteinExistence type="predicted"/>
<name>A0ABD6EG37_9BILA</name>
<evidence type="ECO:0000313" key="2">
    <source>
        <dbReference type="EMBL" id="MFH4975270.1"/>
    </source>
</evidence>
<organism evidence="2 3">
    <name type="scientific">Gnathostoma spinigerum</name>
    <dbReference type="NCBI Taxonomy" id="75299"/>
    <lineage>
        <taxon>Eukaryota</taxon>
        <taxon>Metazoa</taxon>
        <taxon>Ecdysozoa</taxon>
        <taxon>Nematoda</taxon>
        <taxon>Chromadorea</taxon>
        <taxon>Rhabditida</taxon>
        <taxon>Spirurina</taxon>
        <taxon>Gnathostomatomorpha</taxon>
        <taxon>Gnathostomatoidea</taxon>
        <taxon>Gnathostomatidae</taxon>
        <taxon>Gnathostoma</taxon>
    </lineage>
</organism>
<comment type="caution">
    <text evidence="2">The sequence shown here is derived from an EMBL/GenBank/DDBJ whole genome shotgun (WGS) entry which is preliminary data.</text>
</comment>
<evidence type="ECO:0000313" key="3">
    <source>
        <dbReference type="Proteomes" id="UP001608902"/>
    </source>
</evidence>
<evidence type="ECO:0000256" key="1">
    <source>
        <dbReference type="SAM" id="MobiDB-lite"/>
    </source>
</evidence>
<gene>
    <name evidence="2" type="ORF">AB6A40_001979</name>
</gene>
<dbReference type="AlphaFoldDB" id="A0ABD6EG37"/>
<keyword evidence="3" id="KW-1185">Reference proteome</keyword>
<feature type="compositionally biased region" description="Polar residues" evidence="1">
    <location>
        <begin position="10"/>
        <end position="20"/>
    </location>
</feature>
<sequence length="99" mass="11296">MSSLRRKSQNSESNQSWETDNQFEDEKTDRFWKFNERKQDNPHGKQKPFPGSEISRQAARVPLYVGGAIVGGARVGIRSYVDETRRSSSRAAVKSNHKV</sequence>
<dbReference type="Proteomes" id="UP001608902">
    <property type="component" value="Unassembled WGS sequence"/>
</dbReference>
<dbReference type="EMBL" id="JBGFUD010000811">
    <property type="protein sequence ID" value="MFH4975270.1"/>
    <property type="molecule type" value="Genomic_DNA"/>
</dbReference>